<dbReference type="GO" id="GO:0043709">
    <property type="term" value="P:cell adhesion involved in single-species biofilm formation"/>
    <property type="evidence" value="ECO:0007669"/>
    <property type="project" value="TreeGrafter"/>
</dbReference>
<organism evidence="3 4">
    <name type="scientific">Planomonospora venezuelensis</name>
    <dbReference type="NCBI Taxonomy" id="1999"/>
    <lineage>
        <taxon>Bacteria</taxon>
        <taxon>Bacillati</taxon>
        <taxon>Actinomycetota</taxon>
        <taxon>Actinomycetes</taxon>
        <taxon>Streptosporangiales</taxon>
        <taxon>Streptosporangiaceae</taxon>
        <taxon>Planomonospora</taxon>
    </lineage>
</organism>
<dbReference type="NCBIfam" id="TIGR00254">
    <property type="entry name" value="GGDEF"/>
    <property type="match status" value="1"/>
</dbReference>
<dbReference type="AlphaFoldDB" id="A0A841D7P8"/>
<evidence type="ECO:0000313" key="4">
    <source>
        <dbReference type="Proteomes" id="UP000562352"/>
    </source>
</evidence>
<dbReference type="InterPro" id="IPR029787">
    <property type="entry name" value="Nucleotide_cyclase"/>
</dbReference>
<feature type="transmembrane region" description="Helical" evidence="1">
    <location>
        <begin position="125"/>
        <end position="148"/>
    </location>
</feature>
<dbReference type="Pfam" id="PF00990">
    <property type="entry name" value="GGDEF"/>
    <property type="match status" value="1"/>
</dbReference>
<feature type="transmembrane region" description="Helical" evidence="1">
    <location>
        <begin position="160"/>
        <end position="178"/>
    </location>
</feature>
<dbReference type="GO" id="GO:0005886">
    <property type="term" value="C:plasma membrane"/>
    <property type="evidence" value="ECO:0007669"/>
    <property type="project" value="TreeGrafter"/>
</dbReference>
<sequence length="485" mass="51721">MGNSPAWRFYLLGGTVAVVVCALLPYGLTRDGLYSLIGMSSAAAAFAAAARCRGAVGLLWLLMGIGQLSAALGDALWTYYDHIAHVDPFPSPADGLYLLQYPIVAVALLMLARHHRSPGDREARLDAAILIVGLVLPYWVLVIAPSIGGYDSALEEAITLSYPLGDVLLLAALVRLLAASHARTPSGRMVTVALVLVMAGDVIFVLDEEGVSTTAVGVLPFLTSYLIWGAAALHPSAADLLRAAPETAPSFTTRRLVTLTAVVLLAPGTLIAQLTFGFELSAWPVSITSVLLFVLVVARMAIMLRRLQDQARRLDEIARTDTLTGLPNRRTLDAQLVRAYERAARDGTPISLALLDLDRFKLFNDTHGHQAGDELLAGAATAWSLVITNADMLARYGGEEFVLLMPGRGLEDAEHLLAALRVVTPQGQTFSAGLALWDGRETPLELLRRADTALYAAKEAGRDRAVRAAPAVRNVTALPAAGNNL</sequence>
<dbReference type="FunFam" id="3.30.70.270:FF:000001">
    <property type="entry name" value="Diguanylate cyclase domain protein"/>
    <property type="match status" value="1"/>
</dbReference>
<feature type="transmembrane region" description="Helical" evidence="1">
    <location>
        <begin position="95"/>
        <end position="113"/>
    </location>
</feature>
<evidence type="ECO:0000313" key="3">
    <source>
        <dbReference type="EMBL" id="MBB5964933.1"/>
    </source>
</evidence>
<protein>
    <submittedName>
        <fullName evidence="3">Diguanylate cyclase (GGDEF)-like protein</fullName>
    </submittedName>
</protein>
<keyword evidence="1" id="KW-0812">Transmembrane</keyword>
<dbReference type="InterPro" id="IPR000160">
    <property type="entry name" value="GGDEF_dom"/>
</dbReference>
<feature type="transmembrane region" description="Helical" evidence="1">
    <location>
        <begin position="282"/>
        <end position="304"/>
    </location>
</feature>
<keyword evidence="4" id="KW-1185">Reference proteome</keyword>
<dbReference type="PANTHER" id="PTHR45138:SF9">
    <property type="entry name" value="DIGUANYLATE CYCLASE DGCM-RELATED"/>
    <property type="match status" value="1"/>
</dbReference>
<feature type="transmembrane region" description="Helical" evidence="1">
    <location>
        <begin position="256"/>
        <end position="276"/>
    </location>
</feature>
<proteinExistence type="predicted"/>
<evidence type="ECO:0000256" key="1">
    <source>
        <dbReference type="SAM" id="Phobius"/>
    </source>
</evidence>
<dbReference type="Proteomes" id="UP000562352">
    <property type="component" value="Unassembled WGS sequence"/>
</dbReference>
<dbReference type="InterPro" id="IPR050469">
    <property type="entry name" value="Diguanylate_Cyclase"/>
</dbReference>
<dbReference type="Gene3D" id="3.30.70.270">
    <property type="match status" value="1"/>
</dbReference>
<name>A0A841D7P8_PLAVE</name>
<evidence type="ECO:0000259" key="2">
    <source>
        <dbReference type="PROSITE" id="PS50887"/>
    </source>
</evidence>
<accession>A0A841D7P8</accession>
<keyword evidence="1" id="KW-0472">Membrane</keyword>
<dbReference type="SMART" id="SM00267">
    <property type="entry name" value="GGDEF"/>
    <property type="match status" value="1"/>
</dbReference>
<dbReference type="CDD" id="cd01949">
    <property type="entry name" value="GGDEF"/>
    <property type="match status" value="1"/>
</dbReference>
<dbReference type="EMBL" id="JACHJJ010000014">
    <property type="protein sequence ID" value="MBB5964933.1"/>
    <property type="molecule type" value="Genomic_DNA"/>
</dbReference>
<feature type="transmembrane region" description="Helical" evidence="1">
    <location>
        <begin position="190"/>
        <end position="206"/>
    </location>
</feature>
<dbReference type="InterPro" id="IPR043128">
    <property type="entry name" value="Rev_trsase/Diguanyl_cyclase"/>
</dbReference>
<reference evidence="3 4" key="1">
    <citation type="submission" date="2020-08" db="EMBL/GenBank/DDBJ databases">
        <title>Genomic Encyclopedia of Type Strains, Phase III (KMG-III): the genomes of soil and plant-associated and newly described type strains.</title>
        <authorList>
            <person name="Whitman W."/>
        </authorList>
    </citation>
    <scope>NUCLEOTIDE SEQUENCE [LARGE SCALE GENOMIC DNA]</scope>
    <source>
        <strain evidence="3 4">CECT 3303</strain>
    </source>
</reference>
<feature type="transmembrane region" description="Helical" evidence="1">
    <location>
        <begin position="32"/>
        <end position="50"/>
    </location>
</feature>
<dbReference type="PROSITE" id="PS50887">
    <property type="entry name" value="GGDEF"/>
    <property type="match status" value="1"/>
</dbReference>
<keyword evidence="1" id="KW-1133">Transmembrane helix</keyword>
<gene>
    <name evidence="3" type="ORF">FHS22_004219</name>
</gene>
<dbReference type="SUPFAM" id="SSF55073">
    <property type="entry name" value="Nucleotide cyclase"/>
    <property type="match status" value="1"/>
</dbReference>
<feature type="domain" description="GGDEF" evidence="2">
    <location>
        <begin position="348"/>
        <end position="470"/>
    </location>
</feature>
<feature type="transmembrane region" description="Helical" evidence="1">
    <location>
        <begin position="7"/>
        <end position="26"/>
    </location>
</feature>
<feature type="transmembrane region" description="Helical" evidence="1">
    <location>
        <begin position="226"/>
        <end position="244"/>
    </location>
</feature>
<dbReference type="PANTHER" id="PTHR45138">
    <property type="entry name" value="REGULATORY COMPONENTS OF SENSORY TRANSDUCTION SYSTEM"/>
    <property type="match status" value="1"/>
</dbReference>
<dbReference type="RefSeq" id="WP_184943975.1">
    <property type="nucleotide sequence ID" value="NZ_BAAAWZ010000004.1"/>
</dbReference>
<dbReference type="GO" id="GO:0052621">
    <property type="term" value="F:diguanylate cyclase activity"/>
    <property type="evidence" value="ECO:0007669"/>
    <property type="project" value="TreeGrafter"/>
</dbReference>
<dbReference type="GO" id="GO:1902201">
    <property type="term" value="P:negative regulation of bacterial-type flagellum-dependent cell motility"/>
    <property type="evidence" value="ECO:0007669"/>
    <property type="project" value="TreeGrafter"/>
</dbReference>
<feature type="transmembrane region" description="Helical" evidence="1">
    <location>
        <begin position="57"/>
        <end position="80"/>
    </location>
</feature>
<comment type="caution">
    <text evidence="3">The sequence shown here is derived from an EMBL/GenBank/DDBJ whole genome shotgun (WGS) entry which is preliminary data.</text>
</comment>